<evidence type="ECO:0000313" key="3">
    <source>
        <dbReference type="Proteomes" id="UP000677228"/>
    </source>
</evidence>
<sequence length="340" mass="38820">MHDFLKIFLPHAHTSSSSSARDKKVKHVPQAFCMNSGMVESDTKTVLLDIAPREQWENAHGYCGEASLQAIGLYYGSWISQQLVRTINDGEFLLTDDGNDQNTITTLLFKYERWNFETEETPQYKNYCLWLKKQLMGHFPCIFTVYVTDLDEVAPSIEYDHIVPAIGIKYSTKTSDKYDSTDELYFFSLFENKVLHRKLCETDMIKTREKCDSDTLSGGSIPKDVGYGYAITGILDENHATFRVQLYINSWDEPNLSTGSEPIVMYGTVVVSNLIMSKHYALLRYNTYKNVPTSGNAADFLKSKYYARHDFMAQNGSTYTFKDPDGIPSNGSTYYRCVEI</sequence>
<proteinExistence type="predicted"/>
<reference evidence="1" key="1">
    <citation type="submission" date="2021-02" db="EMBL/GenBank/DDBJ databases">
        <authorList>
            <person name="Nowell W R."/>
        </authorList>
    </citation>
    <scope>NUCLEOTIDE SEQUENCE</scope>
</reference>
<accession>A0A8S2DF17</accession>
<comment type="caution">
    <text evidence="1">The sequence shown here is derived from an EMBL/GenBank/DDBJ whole genome shotgun (WGS) entry which is preliminary data.</text>
</comment>
<dbReference type="EMBL" id="CAJNOK010002849">
    <property type="protein sequence ID" value="CAF0877496.1"/>
    <property type="molecule type" value="Genomic_DNA"/>
</dbReference>
<gene>
    <name evidence="1" type="ORF">OVA965_LOCUS8447</name>
    <name evidence="2" type="ORF">TMI583_LOCUS8443</name>
</gene>
<dbReference type="AlphaFoldDB" id="A0A8S2DF17"/>
<dbReference type="Proteomes" id="UP000677228">
    <property type="component" value="Unassembled WGS sequence"/>
</dbReference>
<organism evidence="1 3">
    <name type="scientific">Didymodactylos carnosus</name>
    <dbReference type="NCBI Taxonomy" id="1234261"/>
    <lineage>
        <taxon>Eukaryota</taxon>
        <taxon>Metazoa</taxon>
        <taxon>Spiralia</taxon>
        <taxon>Gnathifera</taxon>
        <taxon>Rotifera</taxon>
        <taxon>Eurotatoria</taxon>
        <taxon>Bdelloidea</taxon>
        <taxon>Philodinida</taxon>
        <taxon>Philodinidae</taxon>
        <taxon>Didymodactylos</taxon>
    </lineage>
</organism>
<evidence type="ECO:0000313" key="1">
    <source>
        <dbReference type="EMBL" id="CAF0877496.1"/>
    </source>
</evidence>
<protein>
    <submittedName>
        <fullName evidence="1">Uncharacterized protein</fullName>
    </submittedName>
</protein>
<dbReference type="Proteomes" id="UP000682733">
    <property type="component" value="Unassembled WGS sequence"/>
</dbReference>
<name>A0A8S2DF17_9BILA</name>
<evidence type="ECO:0000313" key="2">
    <source>
        <dbReference type="EMBL" id="CAF3661698.1"/>
    </source>
</evidence>
<dbReference type="EMBL" id="CAJOBA010002849">
    <property type="protein sequence ID" value="CAF3661698.1"/>
    <property type="molecule type" value="Genomic_DNA"/>
</dbReference>